<sequence>MKTAFRHFTVLAEGEVVSPNEDFETEPGPAFFGMKLWASDADQAIDVIRTIGQHIGFSSTGRIYVYDTEPTEPPGTEPRGYELKFTPYEHD</sequence>
<dbReference type="OrthoDB" id="7066912at2"/>
<dbReference type="AlphaFoldDB" id="A0A271KCJ3"/>
<organism evidence="1 2">
    <name type="scientific">Mesorhizobium wenxiniae</name>
    <dbReference type="NCBI Taxonomy" id="2014805"/>
    <lineage>
        <taxon>Bacteria</taxon>
        <taxon>Pseudomonadati</taxon>
        <taxon>Pseudomonadota</taxon>
        <taxon>Alphaproteobacteria</taxon>
        <taxon>Hyphomicrobiales</taxon>
        <taxon>Phyllobacteriaceae</taxon>
        <taxon>Mesorhizobium</taxon>
    </lineage>
</organism>
<reference evidence="1 2" key="1">
    <citation type="submission" date="2017-08" db="EMBL/GenBank/DDBJ databases">
        <title>Mesorhizobium wenxinae sp. nov., a novel rhizobial species isolated from root nodules of chickpea (Cicer arietinum L.).</title>
        <authorList>
            <person name="Zhang J."/>
        </authorList>
    </citation>
    <scope>NUCLEOTIDE SEQUENCE [LARGE SCALE GENOMIC DNA]</scope>
    <source>
        <strain evidence="2">WYCCWR 10019</strain>
    </source>
</reference>
<name>A0A271KCJ3_9HYPH</name>
<evidence type="ECO:0000313" key="2">
    <source>
        <dbReference type="Proteomes" id="UP000215931"/>
    </source>
</evidence>
<dbReference type="RefSeq" id="WP_095520514.1">
    <property type="nucleotide sequence ID" value="NZ_NPKH01000027.1"/>
</dbReference>
<proteinExistence type="predicted"/>
<evidence type="ECO:0000313" key="1">
    <source>
        <dbReference type="EMBL" id="PAP93400.1"/>
    </source>
</evidence>
<comment type="caution">
    <text evidence="1">The sequence shown here is derived from an EMBL/GenBank/DDBJ whole genome shotgun (WGS) entry which is preliminary data.</text>
</comment>
<gene>
    <name evidence="1" type="ORF">CIT31_23045</name>
</gene>
<protein>
    <submittedName>
        <fullName evidence="1">Uncharacterized protein</fullName>
    </submittedName>
</protein>
<dbReference type="EMBL" id="NPKH01000027">
    <property type="protein sequence ID" value="PAP93400.1"/>
    <property type="molecule type" value="Genomic_DNA"/>
</dbReference>
<keyword evidence="2" id="KW-1185">Reference proteome</keyword>
<dbReference type="Proteomes" id="UP000215931">
    <property type="component" value="Unassembled WGS sequence"/>
</dbReference>
<accession>A0A271KCJ3</accession>